<keyword evidence="2" id="KW-1185">Reference proteome</keyword>
<accession>A0A2R6P1T1</accession>
<proteinExistence type="predicted"/>
<comment type="caution">
    <text evidence="1">The sequence shown here is derived from an EMBL/GenBank/DDBJ whole genome shotgun (WGS) entry which is preliminary data.</text>
</comment>
<protein>
    <submittedName>
        <fullName evidence="1">Uncharacterized protein</fullName>
    </submittedName>
</protein>
<reference evidence="1 2" key="1">
    <citation type="submission" date="2018-02" db="EMBL/GenBank/DDBJ databases">
        <title>Genome sequence of the basidiomycete white-rot fungus Phlebia centrifuga.</title>
        <authorList>
            <person name="Granchi Z."/>
            <person name="Peng M."/>
            <person name="de Vries R.P."/>
            <person name="Hilden K."/>
            <person name="Makela M.R."/>
            <person name="Grigoriev I."/>
            <person name="Riley R."/>
        </authorList>
    </citation>
    <scope>NUCLEOTIDE SEQUENCE [LARGE SCALE GENOMIC DNA]</scope>
    <source>
        <strain evidence="1 2">FBCC195</strain>
    </source>
</reference>
<evidence type="ECO:0000313" key="1">
    <source>
        <dbReference type="EMBL" id="PSR83713.1"/>
    </source>
</evidence>
<dbReference type="EMBL" id="MLYV02000554">
    <property type="protein sequence ID" value="PSR83713.1"/>
    <property type="molecule type" value="Genomic_DNA"/>
</dbReference>
<evidence type="ECO:0000313" key="2">
    <source>
        <dbReference type="Proteomes" id="UP000186601"/>
    </source>
</evidence>
<sequence length="66" mass="7062">MIGGFRCSRAGLNSNVIIKVYAQKGSDRNPQVTQVGSESVPVQMIIPSSPGDMIEVIQNTDTNALK</sequence>
<organism evidence="1 2">
    <name type="scientific">Hermanssonia centrifuga</name>
    <dbReference type="NCBI Taxonomy" id="98765"/>
    <lineage>
        <taxon>Eukaryota</taxon>
        <taxon>Fungi</taxon>
        <taxon>Dikarya</taxon>
        <taxon>Basidiomycota</taxon>
        <taxon>Agaricomycotina</taxon>
        <taxon>Agaricomycetes</taxon>
        <taxon>Polyporales</taxon>
        <taxon>Meruliaceae</taxon>
        <taxon>Hermanssonia</taxon>
    </lineage>
</organism>
<dbReference type="AlphaFoldDB" id="A0A2R6P1T1"/>
<gene>
    <name evidence="1" type="ORF">PHLCEN_2v5645</name>
</gene>
<dbReference type="Proteomes" id="UP000186601">
    <property type="component" value="Unassembled WGS sequence"/>
</dbReference>
<name>A0A2R6P1T1_9APHY</name>